<comment type="subcellular location">
    <subcellularLocation>
        <location evidence="1">Cell membrane</location>
        <topology evidence="1">Multi-pass membrane protein</topology>
    </subcellularLocation>
</comment>
<dbReference type="InterPro" id="IPR036259">
    <property type="entry name" value="MFS_trans_sf"/>
</dbReference>
<dbReference type="GO" id="GO:0005886">
    <property type="term" value="C:plasma membrane"/>
    <property type="evidence" value="ECO:0007669"/>
    <property type="project" value="UniProtKB-SubCell"/>
</dbReference>
<dbReference type="Gene3D" id="1.20.1250.20">
    <property type="entry name" value="MFS general substrate transporter like domains"/>
    <property type="match status" value="1"/>
</dbReference>
<dbReference type="PANTHER" id="PTHR23513">
    <property type="entry name" value="INTEGRAL MEMBRANE EFFLUX PROTEIN-RELATED"/>
    <property type="match status" value="1"/>
</dbReference>
<evidence type="ECO:0000256" key="6">
    <source>
        <dbReference type="ARBA" id="ARBA00023136"/>
    </source>
</evidence>
<keyword evidence="10" id="KW-1185">Reference proteome</keyword>
<feature type="transmembrane region" description="Helical" evidence="7">
    <location>
        <begin position="264"/>
        <end position="281"/>
    </location>
</feature>
<organism evidence="9 10">
    <name type="scientific">Reyranella soli</name>
    <dbReference type="NCBI Taxonomy" id="1230389"/>
    <lineage>
        <taxon>Bacteria</taxon>
        <taxon>Pseudomonadati</taxon>
        <taxon>Pseudomonadota</taxon>
        <taxon>Alphaproteobacteria</taxon>
        <taxon>Hyphomicrobiales</taxon>
        <taxon>Reyranellaceae</taxon>
        <taxon>Reyranella</taxon>
    </lineage>
</organism>
<feature type="transmembrane region" description="Helical" evidence="7">
    <location>
        <begin position="12"/>
        <end position="40"/>
    </location>
</feature>
<keyword evidence="5 7" id="KW-1133">Transmembrane helix</keyword>
<evidence type="ECO:0000256" key="3">
    <source>
        <dbReference type="ARBA" id="ARBA00022475"/>
    </source>
</evidence>
<dbReference type="SUPFAM" id="SSF103473">
    <property type="entry name" value="MFS general substrate transporter"/>
    <property type="match status" value="1"/>
</dbReference>
<dbReference type="Proteomes" id="UP000321058">
    <property type="component" value="Unassembled WGS sequence"/>
</dbReference>
<dbReference type="InterPro" id="IPR010290">
    <property type="entry name" value="TM_effector"/>
</dbReference>
<dbReference type="EMBL" id="BKAJ01000030">
    <property type="protein sequence ID" value="GEP54439.1"/>
    <property type="molecule type" value="Genomic_DNA"/>
</dbReference>
<feature type="transmembrane region" description="Helical" evidence="7">
    <location>
        <begin position="322"/>
        <end position="348"/>
    </location>
</feature>
<evidence type="ECO:0000313" key="10">
    <source>
        <dbReference type="Proteomes" id="UP000321058"/>
    </source>
</evidence>
<feature type="domain" description="Major facilitator superfamily (MFS) profile" evidence="8">
    <location>
        <begin position="191"/>
        <end position="381"/>
    </location>
</feature>
<dbReference type="OrthoDB" id="7053134at2"/>
<dbReference type="AlphaFoldDB" id="A0A512N632"/>
<keyword evidence="4 7" id="KW-0812">Transmembrane</keyword>
<keyword evidence="3" id="KW-1003">Cell membrane</keyword>
<feature type="transmembrane region" description="Helical" evidence="7">
    <location>
        <begin position="200"/>
        <end position="221"/>
    </location>
</feature>
<dbReference type="PANTHER" id="PTHR23513:SF6">
    <property type="entry name" value="MAJOR FACILITATOR SUPERFAMILY ASSOCIATED DOMAIN-CONTAINING PROTEIN"/>
    <property type="match status" value="1"/>
</dbReference>
<reference evidence="9 10" key="1">
    <citation type="submission" date="2019-07" db="EMBL/GenBank/DDBJ databases">
        <title>Whole genome shotgun sequence of Reyranella soli NBRC 108950.</title>
        <authorList>
            <person name="Hosoyama A."/>
            <person name="Uohara A."/>
            <person name="Ohji S."/>
            <person name="Ichikawa N."/>
        </authorList>
    </citation>
    <scope>NUCLEOTIDE SEQUENCE [LARGE SCALE GENOMIC DNA]</scope>
    <source>
        <strain evidence="9 10">NBRC 108950</strain>
    </source>
</reference>
<feature type="transmembrane region" description="Helical" evidence="7">
    <location>
        <begin position="61"/>
        <end position="79"/>
    </location>
</feature>
<evidence type="ECO:0000256" key="2">
    <source>
        <dbReference type="ARBA" id="ARBA00022448"/>
    </source>
</evidence>
<feature type="transmembrane region" description="Helical" evidence="7">
    <location>
        <begin position="233"/>
        <end position="252"/>
    </location>
</feature>
<feature type="transmembrane region" description="Helical" evidence="7">
    <location>
        <begin position="287"/>
        <end position="310"/>
    </location>
</feature>
<feature type="transmembrane region" description="Helical" evidence="7">
    <location>
        <begin position="85"/>
        <end position="105"/>
    </location>
</feature>
<dbReference type="InterPro" id="IPR020846">
    <property type="entry name" value="MFS_dom"/>
</dbReference>
<dbReference type="Pfam" id="PF05977">
    <property type="entry name" value="MFS_3"/>
    <property type="match status" value="1"/>
</dbReference>
<evidence type="ECO:0000256" key="5">
    <source>
        <dbReference type="ARBA" id="ARBA00022989"/>
    </source>
</evidence>
<accession>A0A512N632</accession>
<keyword evidence="6 7" id="KW-0472">Membrane</keyword>
<name>A0A512N632_9HYPH</name>
<evidence type="ECO:0000259" key="8">
    <source>
        <dbReference type="PROSITE" id="PS50850"/>
    </source>
</evidence>
<feature type="transmembrane region" description="Helical" evidence="7">
    <location>
        <begin position="354"/>
        <end position="375"/>
    </location>
</feature>
<evidence type="ECO:0000313" key="9">
    <source>
        <dbReference type="EMBL" id="GEP54439.1"/>
    </source>
</evidence>
<dbReference type="PROSITE" id="PS50850">
    <property type="entry name" value="MFS"/>
    <property type="match status" value="1"/>
</dbReference>
<feature type="transmembrane region" description="Helical" evidence="7">
    <location>
        <begin position="142"/>
        <end position="163"/>
    </location>
</feature>
<evidence type="ECO:0000256" key="7">
    <source>
        <dbReference type="SAM" id="Phobius"/>
    </source>
</evidence>
<comment type="caution">
    <text evidence="9">The sequence shown here is derived from an EMBL/GenBank/DDBJ whole genome shotgun (WGS) entry which is preliminary data.</text>
</comment>
<gene>
    <name evidence="9" type="ORF">RSO01_16050</name>
</gene>
<sequence length="381" mass="39639">MPLGIQQVLFAWLAAIVLHMDAFAVGIAQVALMAPSILFLPLGGLVADRGDARRLLLRYHLLYAVPPLVLIGVLSMGGLSYPLLIAYGLAAGSIGAFAVPTRDALLPMVAGPNLPRAVALATALQFIGQLLGIAAASEADRIGAVPLLIAQSALVAAGAIAVWRLPKPSPHPPVVHPSFWRSIGDGIAEAARSEQMWPVLLLNFGVGVFYVGPFMAVLPIVVRDVYHGGAAEIAYINLAFWAGTIVAAFAFAGLARRLSLRGRLVVSAVSVGAVILGLMALQPPFLAFNALCFIWGLGAGITLTQGRTILQIVAPPTHRARVMALFQLGLGGGGPIGAFIAGSLAAVLGLKLAMVLPAIAMTVLIGAVLVFSRIWSMRTVE</sequence>
<feature type="transmembrane region" description="Helical" evidence="7">
    <location>
        <begin position="117"/>
        <end position="136"/>
    </location>
</feature>
<protein>
    <recommendedName>
        <fullName evidence="8">Major facilitator superfamily (MFS) profile domain-containing protein</fullName>
    </recommendedName>
</protein>
<proteinExistence type="predicted"/>
<keyword evidence="2" id="KW-0813">Transport</keyword>
<dbReference type="GO" id="GO:0022857">
    <property type="term" value="F:transmembrane transporter activity"/>
    <property type="evidence" value="ECO:0007669"/>
    <property type="project" value="InterPro"/>
</dbReference>
<evidence type="ECO:0000256" key="4">
    <source>
        <dbReference type="ARBA" id="ARBA00022692"/>
    </source>
</evidence>
<evidence type="ECO:0000256" key="1">
    <source>
        <dbReference type="ARBA" id="ARBA00004651"/>
    </source>
</evidence>